<evidence type="ECO:0000256" key="1">
    <source>
        <dbReference type="ARBA" id="ARBA00022723"/>
    </source>
</evidence>
<evidence type="ECO:0000256" key="3">
    <source>
        <dbReference type="ARBA" id="ARBA00022833"/>
    </source>
</evidence>
<feature type="domain" description="SWIM-type" evidence="6">
    <location>
        <begin position="251"/>
        <end position="283"/>
    </location>
</feature>
<evidence type="ECO:0000259" key="6">
    <source>
        <dbReference type="PROSITE" id="PS50966"/>
    </source>
</evidence>
<dbReference type="SMART" id="SM00575">
    <property type="entry name" value="ZnF_PMZ"/>
    <property type="match status" value="1"/>
</dbReference>
<dbReference type="Pfam" id="PF04434">
    <property type="entry name" value="SWIM"/>
    <property type="match status" value="1"/>
</dbReference>
<name>A0A8S1ZIA4_ARAAE</name>
<feature type="compositionally biased region" description="Polar residues" evidence="5">
    <location>
        <begin position="357"/>
        <end position="369"/>
    </location>
</feature>
<evidence type="ECO:0000256" key="4">
    <source>
        <dbReference type="PROSITE-ProRule" id="PRU00325"/>
    </source>
</evidence>
<evidence type="ECO:0000313" key="8">
    <source>
        <dbReference type="Proteomes" id="UP000682877"/>
    </source>
</evidence>
<feature type="region of interest" description="Disordered" evidence="5">
    <location>
        <begin position="328"/>
        <end position="369"/>
    </location>
</feature>
<dbReference type="PANTHER" id="PTHR31973">
    <property type="entry name" value="POLYPROTEIN, PUTATIVE-RELATED"/>
    <property type="match status" value="1"/>
</dbReference>
<accession>A0A8S1ZIA4</accession>
<dbReference type="InterPro" id="IPR007527">
    <property type="entry name" value="Znf_SWIM"/>
</dbReference>
<keyword evidence="2 4" id="KW-0863">Zinc-finger</keyword>
<keyword evidence="1" id="KW-0479">Metal-binding</keyword>
<evidence type="ECO:0000313" key="7">
    <source>
        <dbReference type="EMBL" id="CAE5959472.1"/>
    </source>
</evidence>
<proteinExistence type="predicted"/>
<dbReference type="PANTHER" id="PTHR31973:SF187">
    <property type="entry name" value="MUTATOR TRANSPOSASE MUDRA PROTEIN"/>
    <property type="match status" value="1"/>
</dbReference>
<organism evidence="7 8">
    <name type="scientific">Arabidopsis arenosa</name>
    <name type="common">Sand rock-cress</name>
    <name type="synonym">Cardaminopsis arenosa</name>
    <dbReference type="NCBI Taxonomy" id="38785"/>
    <lineage>
        <taxon>Eukaryota</taxon>
        <taxon>Viridiplantae</taxon>
        <taxon>Streptophyta</taxon>
        <taxon>Embryophyta</taxon>
        <taxon>Tracheophyta</taxon>
        <taxon>Spermatophyta</taxon>
        <taxon>Magnoliopsida</taxon>
        <taxon>eudicotyledons</taxon>
        <taxon>Gunneridae</taxon>
        <taxon>Pentapetalae</taxon>
        <taxon>rosids</taxon>
        <taxon>malvids</taxon>
        <taxon>Brassicales</taxon>
        <taxon>Brassicaceae</taxon>
        <taxon>Camelineae</taxon>
        <taxon>Arabidopsis</taxon>
    </lineage>
</organism>
<dbReference type="GO" id="GO:0008270">
    <property type="term" value="F:zinc ion binding"/>
    <property type="evidence" value="ECO:0007669"/>
    <property type="project" value="UniProtKB-KW"/>
</dbReference>
<protein>
    <recommendedName>
        <fullName evidence="6">SWIM-type domain-containing protein</fullName>
    </recommendedName>
</protein>
<evidence type="ECO:0000256" key="2">
    <source>
        <dbReference type="ARBA" id="ARBA00022771"/>
    </source>
</evidence>
<keyword evidence="8" id="KW-1185">Reference proteome</keyword>
<reference evidence="7" key="1">
    <citation type="submission" date="2021-01" db="EMBL/GenBank/DDBJ databases">
        <authorList>
            <person name="Bezrukov I."/>
        </authorList>
    </citation>
    <scope>NUCLEOTIDE SEQUENCE</scope>
</reference>
<dbReference type="AlphaFoldDB" id="A0A8S1ZIA4"/>
<dbReference type="InterPro" id="IPR006564">
    <property type="entry name" value="Znf_PMZ"/>
</dbReference>
<dbReference type="Proteomes" id="UP000682877">
    <property type="component" value="Chromosome 1"/>
</dbReference>
<dbReference type="PROSITE" id="PS50966">
    <property type="entry name" value="ZF_SWIM"/>
    <property type="match status" value="1"/>
</dbReference>
<keyword evidence="3" id="KW-0862">Zinc</keyword>
<evidence type="ECO:0000256" key="5">
    <source>
        <dbReference type="SAM" id="MobiDB-lite"/>
    </source>
</evidence>
<gene>
    <name evidence="7" type="ORF">AARE701A_LOCUS2994</name>
</gene>
<dbReference type="EMBL" id="LR999451">
    <property type="protein sequence ID" value="CAE5959472.1"/>
    <property type="molecule type" value="Genomic_DNA"/>
</dbReference>
<sequence>MDIPVFTMVGCEGNTDTNINGIDEVSGDDVIDRGIGACSSGTLNDNRLVTAAEAYEVYNGFSSLHGGELEILDNDAAPQPRSCPTRLEMVCVDDTCPWHLTAQVVKNSECFKITSAAKAYRVRDFEKYFEQLRAKSAGCANYLEEIGFEHWTRAHCKGERYNIMSSNNSESMNNVLTKAKSYPIVYMIEFIREVLMRWFAARRKKVARCKSLVTPEVDERFLQDLPASGKYAVKMSGPWSYQVTSKSGEHFHVVLDECTCTCLRYTKLRIPCEHGLAAAIEFGIDPKVAVGWWYGLQTFSDSFQEPILPIADPKDVVIPQHISDLILIPPYSRRPPGRPTTKRIPSRGENRPHRHASPSSDSQSLIHTH</sequence>